<name>A0A9P8FNR3_AURME</name>
<dbReference type="AlphaFoldDB" id="A0A9P8FNR3"/>
<dbReference type="Proteomes" id="UP000729357">
    <property type="component" value="Unassembled WGS sequence"/>
</dbReference>
<dbReference type="GO" id="GO:0005730">
    <property type="term" value="C:nucleolus"/>
    <property type="evidence" value="ECO:0007669"/>
    <property type="project" value="TreeGrafter"/>
</dbReference>
<reference evidence="3" key="1">
    <citation type="journal article" date="2021" name="J Fungi (Basel)">
        <title>Virulence traits and population genomics of the black yeast Aureobasidium melanogenum.</title>
        <authorList>
            <person name="Cernosa A."/>
            <person name="Sun X."/>
            <person name="Gostincar C."/>
            <person name="Fang C."/>
            <person name="Gunde-Cimerman N."/>
            <person name="Song Z."/>
        </authorList>
    </citation>
    <scope>NUCLEOTIDE SEQUENCE</scope>
    <source>
        <strain evidence="3">EXF-9298</strain>
    </source>
</reference>
<dbReference type="InterPro" id="IPR012977">
    <property type="entry name" value="SDA1_N"/>
</dbReference>
<feature type="domain" description="SDA1 N-terminal" evidence="1">
    <location>
        <begin position="618"/>
        <end position="934"/>
    </location>
</feature>
<evidence type="ECO:0000259" key="2">
    <source>
        <dbReference type="Pfam" id="PF09994"/>
    </source>
</evidence>
<dbReference type="GO" id="GO:0000055">
    <property type="term" value="P:ribosomal large subunit export from nucleus"/>
    <property type="evidence" value="ECO:0007669"/>
    <property type="project" value="InterPro"/>
</dbReference>
<evidence type="ECO:0000313" key="4">
    <source>
        <dbReference type="Proteomes" id="UP000729357"/>
    </source>
</evidence>
<evidence type="ECO:0000313" key="3">
    <source>
        <dbReference type="EMBL" id="KAG9978601.1"/>
    </source>
</evidence>
<feature type="domain" description="T6SS Phospholipase effector Tle1-like catalytic" evidence="2">
    <location>
        <begin position="18"/>
        <end position="315"/>
    </location>
</feature>
<dbReference type="EMBL" id="JAHFXS010001257">
    <property type="protein sequence ID" value="KAG9978601.1"/>
    <property type="molecule type" value="Genomic_DNA"/>
</dbReference>
<feature type="non-terminal residue" evidence="3">
    <location>
        <position position="934"/>
    </location>
</feature>
<accession>A0A9P8FNR3</accession>
<evidence type="ECO:0000259" key="1">
    <source>
        <dbReference type="Pfam" id="PF08158"/>
    </source>
</evidence>
<protein>
    <submittedName>
        <fullName evidence="3">SDA1-domain-containing protein</fullName>
    </submittedName>
</protein>
<dbReference type="Pfam" id="PF09994">
    <property type="entry name" value="T6SS_Tle1-like_cat"/>
    <property type="match status" value="1"/>
</dbReference>
<comment type="caution">
    <text evidence="3">The sequence shown here is derived from an EMBL/GenBank/DDBJ whole genome shotgun (WGS) entry which is preliminary data.</text>
</comment>
<keyword evidence="4" id="KW-1185">Reference proteome</keyword>
<dbReference type="Pfam" id="PF08158">
    <property type="entry name" value="SDA1_HEAT"/>
    <property type="match status" value="1"/>
</dbReference>
<sequence>MAMVVSPTAGRAILRKPKKIICALDGTWQDSDSGWVNGALKAPSNVTRISRAIKPEDSEHHAQIVYYQAGIGTGLGLRDRLLGGGTGLGLSEHIREAYYFLANNYSPGDSIFLIGFSRGSFTARSVGGLIGNLGLLNKTGLPFFYEIFLDWENAGNPDSKGSSFWEHYRDPLNPDRKSMPQTPSNDPARVYEYLNEYRAKNELRDVPIRAIGVWETVGALGIPVNPWFQKHLGLPGFLHEYKWLDTKLSDNVENAFQALALDEHRAPFSPAVWEKPEGSHTYLKQTWFPGAHSNVGGSYDDTATADISLAWMMDQLSGGTQDSTDTPLDKKDWIEFYDDYLDTQQALNKVWYDSNPPVRGWSLGTIYNSFTFPQSLAGRLIRTPGRYRVTNPLTGMQKHGGVLMRDTQEFIHASVRARMDLGGSASEPKPGRWSNFLRWLRTLLGREGKVLYKPEALRWWKLHDGHKHHNEFSINSKLTTGEAGSSVRAPWWEWIGKDKLVPKGEVLNEDVMGRFELQLLGHYEDVADEVEASNKGLRSVEELKRVKERMVKRKVGALEKVDADLPNLQYKVRRDPASYKDDFNNQYSQYQAFLQLFMQAPSSTDSQGLVSLRELIDFVAHCADCYPKLTANFPTDLMALLRLHHAELEPELRDKVVGSLVLLRKKEIIDSAVLLNALFPLLVDTPSKALRTLLFTKIISDLRTSNSKATNHKLNRTIQTVLYNLLTSDPTSAKGVWAVRITREMWARQIWTDAKAVEIMKEAALSQHEKVVTGGVHFFLGGDKEREEKAEEDSDDDENIDMGKLRHQAGINKKTKKKANELKRAAATVRRKEKKKKAPHPLNFSALHLLHDPQGFAEKLFHQHLNTQNPKAKLKLDQKLIVLQLVSRLVGLHTLTLIPLYSYFIKYLTPKQPQVTSFLASLAQSTHNLVPPDA</sequence>
<dbReference type="PANTHER" id="PTHR12730">
    <property type="entry name" value="HSDA/SDA1-RELATED"/>
    <property type="match status" value="1"/>
</dbReference>
<reference evidence="3" key="2">
    <citation type="submission" date="2021-08" db="EMBL/GenBank/DDBJ databases">
        <authorList>
            <person name="Gostincar C."/>
            <person name="Sun X."/>
            <person name="Song Z."/>
            <person name="Gunde-Cimerman N."/>
        </authorList>
    </citation>
    <scope>NUCLEOTIDE SEQUENCE</scope>
    <source>
        <strain evidence="3">EXF-9298</strain>
    </source>
</reference>
<organism evidence="3 4">
    <name type="scientific">Aureobasidium melanogenum</name>
    <name type="common">Aureobasidium pullulans var. melanogenum</name>
    <dbReference type="NCBI Taxonomy" id="46634"/>
    <lineage>
        <taxon>Eukaryota</taxon>
        <taxon>Fungi</taxon>
        <taxon>Dikarya</taxon>
        <taxon>Ascomycota</taxon>
        <taxon>Pezizomycotina</taxon>
        <taxon>Dothideomycetes</taxon>
        <taxon>Dothideomycetidae</taxon>
        <taxon>Dothideales</taxon>
        <taxon>Saccotheciaceae</taxon>
        <taxon>Aureobasidium</taxon>
    </lineage>
</organism>
<dbReference type="GO" id="GO:0042273">
    <property type="term" value="P:ribosomal large subunit biogenesis"/>
    <property type="evidence" value="ECO:0007669"/>
    <property type="project" value="InterPro"/>
</dbReference>
<dbReference type="PANTHER" id="PTHR12730:SF0">
    <property type="entry name" value="PROTEIN SDA1 HOMOLOG"/>
    <property type="match status" value="1"/>
</dbReference>
<dbReference type="InterPro" id="IPR027312">
    <property type="entry name" value="Sda1"/>
</dbReference>
<gene>
    <name evidence="3" type="ORF">KCU98_g9318</name>
</gene>
<dbReference type="InterPro" id="IPR018712">
    <property type="entry name" value="Tle1-like_cat"/>
</dbReference>
<proteinExistence type="predicted"/>